<evidence type="ECO:0000313" key="4">
    <source>
        <dbReference type="Proteomes" id="UP000799640"/>
    </source>
</evidence>
<sequence>MKFTPLMFISAAAASVAYGDDWSAPPVKPSSSSAVYYDPPASSSAPYYPKSSSSVYAYPKSSSSAVYYYPSSSAKASSSSVKKSFVYTTKTITSTIYTDLCKTVTESSTVKTYTTKVPVTTTYVITVTPSASPSLPVKALVPATCSDYTTTYTVTVTGGSKPSAPVSLPVKPVYPSGPASGYKPSGTAPISYGTGSPVKPYTQFTGAASNVQAGVLAAGAGALAALLL</sequence>
<gene>
    <name evidence="3" type="ORF">EJ06DRAFT_556526</name>
</gene>
<dbReference type="EMBL" id="ML996695">
    <property type="protein sequence ID" value="KAF2400169.1"/>
    <property type="molecule type" value="Genomic_DNA"/>
</dbReference>
<keyword evidence="4" id="KW-1185">Reference proteome</keyword>
<protein>
    <submittedName>
        <fullName evidence="3">Uncharacterized protein</fullName>
    </submittedName>
</protein>
<dbReference type="AlphaFoldDB" id="A0A6G1HWH3"/>
<reference evidence="3" key="1">
    <citation type="journal article" date="2020" name="Stud. Mycol.">
        <title>101 Dothideomycetes genomes: a test case for predicting lifestyles and emergence of pathogens.</title>
        <authorList>
            <person name="Haridas S."/>
            <person name="Albert R."/>
            <person name="Binder M."/>
            <person name="Bloem J."/>
            <person name="Labutti K."/>
            <person name="Salamov A."/>
            <person name="Andreopoulos B."/>
            <person name="Baker S."/>
            <person name="Barry K."/>
            <person name="Bills G."/>
            <person name="Bluhm B."/>
            <person name="Cannon C."/>
            <person name="Castanera R."/>
            <person name="Culley D."/>
            <person name="Daum C."/>
            <person name="Ezra D."/>
            <person name="Gonzalez J."/>
            <person name="Henrissat B."/>
            <person name="Kuo A."/>
            <person name="Liang C."/>
            <person name="Lipzen A."/>
            <person name="Lutzoni F."/>
            <person name="Magnuson J."/>
            <person name="Mondo S."/>
            <person name="Nolan M."/>
            <person name="Ohm R."/>
            <person name="Pangilinan J."/>
            <person name="Park H.-J."/>
            <person name="Ramirez L."/>
            <person name="Alfaro M."/>
            <person name="Sun H."/>
            <person name="Tritt A."/>
            <person name="Yoshinaga Y."/>
            <person name="Zwiers L.-H."/>
            <person name="Turgeon B."/>
            <person name="Goodwin S."/>
            <person name="Spatafora J."/>
            <person name="Crous P."/>
            <person name="Grigoriev I."/>
        </authorList>
    </citation>
    <scope>NUCLEOTIDE SEQUENCE</scope>
    <source>
        <strain evidence="3">CBS 262.69</strain>
    </source>
</reference>
<dbReference type="Proteomes" id="UP000799640">
    <property type="component" value="Unassembled WGS sequence"/>
</dbReference>
<accession>A0A6G1HWH3</accession>
<feature type="signal peptide" evidence="2">
    <location>
        <begin position="1"/>
        <end position="19"/>
    </location>
</feature>
<keyword evidence="2" id="KW-0732">Signal</keyword>
<feature type="region of interest" description="Disordered" evidence="1">
    <location>
        <begin position="23"/>
        <end position="52"/>
    </location>
</feature>
<proteinExistence type="predicted"/>
<evidence type="ECO:0000256" key="1">
    <source>
        <dbReference type="SAM" id="MobiDB-lite"/>
    </source>
</evidence>
<evidence type="ECO:0000313" key="3">
    <source>
        <dbReference type="EMBL" id="KAF2400169.1"/>
    </source>
</evidence>
<feature type="chain" id="PRO_5026016622" evidence="2">
    <location>
        <begin position="20"/>
        <end position="228"/>
    </location>
</feature>
<organism evidence="3 4">
    <name type="scientific">Trichodelitschia bisporula</name>
    <dbReference type="NCBI Taxonomy" id="703511"/>
    <lineage>
        <taxon>Eukaryota</taxon>
        <taxon>Fungi</taxon>
        <taxon>Dikarya</taxon>
        <taxon>Ascomycota</taxon>
        <taxon>Pezizomycotina</taxon>
        <taxon>Dothideomycetes</taxon>
        <taxon>Dothideomycetes incertae sedis</taxon>
        <taxon>Phaeotrichales</taxon>
        <taxon>Phaeotrichaceae</taxon>
        <taxon>Trichodelitschia</taxon>
    </lineage>
</organism>
<evidence type="ECO:0000256" key="2">
    <source>
        <dbReference type="SAM" id="SignalP"/>
    </source>
</evidence>
<name>A0A6G1HWH3_9PEZI</name>